<name>A0ABV1E486_9FIRM</name>
<dbReference type="Gene3D" id="1.20.1500.10">
    <property type="entry name" value="YheA/YmcA-like"/>
    <property type="match status" value="1"/>
</dbReference>
<dbReference type="EMBL" id="JBBMFD010000013">
    <property type="protein sequence ID" value="MEQ2440863.1"/>
    <property type="molecule type" value="Genomic_DNA"/>
</dbReference>
<dbReference type="InterPro" id="IPR010368">
    <property type="entry name" value="Com_YlbF"/>
</dbReference>
<protein>
    <submittedName>
        <fullName evidence="1">YlbF family regulator</fullName>
    </submittedName>
</protein>
<sequence>MDILQLTRALGHAIQEDERYLAFMAAKEANDQDEELQRLIGEFNLKRISINSEASKEHKDQEKLERLNAELRDCYETVMQNVHMAAYNDAKQAMDALLNEINTIIAVSANGGDPDTAQASGGCSGSCSGCSGCN</sequence>
<dbReference type="InterPro" id="IPR023378">
    <property type="entry name" value="YheA/YmcA-like_dom_sf"/>
</dbReference>
<evidence type="ECO:0000313" key="2">
    <source>
        <dbReference type="Proteomes" id="UP001489509"/>
    </source>
</evidence>
<evidence type="ECO:0000313" key="1">
    <source>
        <dbReference type="EMBL" id="MEQ2440863.1"/>
    </source>
</evidence>
<keyword evidence="2" id="KW-1185">Reference proteome</keyword>
<comment type="caution">
    <text evidence="1">The sequence shown here is derived from an EMBL/GenBank/DDBJ whole genome shotgun (WGS) entry which is preliminary data.</text>
</comment>
<dbReference type="Pfam" id="PF06133">
    <property type="entry name" value="Com_YlbF"/>
    <property type="match status" value="1"/>
</dbReference>
<dbReference type="RefSeq" id="WP_349219610.1">
    <property type="nucleotide sequence ID" value="NZ_JBBMFD010000013.1"/>
</dbReference>
<accession>A0ABV1E486</accession>
<proteinExistence type="predicted"/>
<organism evidence="1 2">
    <name type="scientific">Solibaculum intestinale</name>
    <dbReference type="NCBI Taxonomy" id="3133165"/>
    <lineage>
        <taxon>Bacteria</taxon>
        <taxon>Bacillati</taxon>
        <taxon>Bacillota</taxon>
        <taxon>Clostridia</taxon>
        <taxon>Eubacteriales</taxon>
        <taxon>Oscillospiraceae</taxon>
        <taxon>Solibaculum</taxon>
    </lineage>
</organism>
<dbReference type="SUPFAM" id="SSF158622">
    <property type="entry name" value="YheA/YmcA-like"/>
    <property type="match status" value="1"/>
</dbReference>
<reference evidence="1 2" key="1">
    <citation type="submission" date="2024-03" db="EMBL/GenBank/DDBJ databases">
        <title>Human intestinal bacterial collection.</title>
        <authorList>
            <person name="Pauvert C."/>
            <person name="Hitch T.C.A."/>
            <person name="Clavel T."/>
        </authorList>
    </citation>
    <scope>NUCLEOTIDE SEQUENCE [LARGE SCALE GENOMIC DNA]</scope>
    <source>
        <strain evidence="1 2">CLA-JM-H44</strain>
    </source>
</reference>
<dbReference type="Proteomes" id="UP001489509">
    <property type="component" value="Unassembled WGS sequence"/>
</dbReference>
<gene>
    <name evidence="1" type="ORF">WMO26_08510</name>
</gene>